<keyword evidence="1" id="KW-1185">Reference proteome</keyword>
<evidence type="ECO:0000313" key="1">
    <source>
        <dbReference type="Proteomes" id="UP000887565"/>
    </source>
</evidence>
<sequence length="158" mass="18275">MANYLLMQMQVFEHDRMEPKQINTIALHFYQQYLTIPGHINREMGLGSQAMETDQVQPNMVYHMMKCEMYNRWAIQMQGNNTGYYTAATKCDPARAQDVPLPNSDPDDIQDVQVPDWSNISRDILENIRSGFETLTPGLRYPMREDADLTDYATAYAP</sequence>
<dbReference type="WBParaSite" id="nRc.2.0.1.t25115-RA">
    <property type="protein sequence ID" value="nRc.2.0.1.t25115-RA"/>
    <property type="gene ID" value="nRc.2.0.1.g25115"/>
</dbReference>
<proteinExistence type="predicted"/>
<name>A0A915JF13_ROMCU</name>
<accession>A0A915JF13</accession>
<evidence type="ECO:0000313" key="2">
    <source>
        <dbReference type="WBParaSite" id="nRc.2.0.1.t25115-RA"/>
    </source>
</evidence>
<reference evidence="2" key="1">
    <citation type="submission" date="2022-11" db="UniProtKB">
        <authorList>
            <consortium name="WormBaseParasite"/>
        </authorList>
    </citation>
    <scope>IDENTIFICATION</scope>
</reference>
<protein>
    <submittedName>
        <fullName evidence="2">Uncharacterized protein</fullName>
    </submittedName>
</protein>
<dbReference type="Proteomes" id="UP000887565">
    <property type="component" value="Unplaced"/>
</dbReference>
<organism evidence="1 2">
    <name type="scientific">Romanomermis culicivorax</name>
    <name type="common">Nematode worm</name>
    <dbReference type="NCBI Taxonomy" id="13658"/>
    <lineage>
        <taxon>Eukaryota</taxon>
        <taxon>Metazoa</taxon>
        <taxon>Ecdysozoa</taxon>
        <taxon>Nematoda</taxon>
        <taxon>Enoplea</taxon>
        <taxon>Dorylaimia</taxon>
        <taxon>Mermithida</taxon>
        <taxon>Mermithoidea</taxon>
        <taxon>Mermithidae</taxon>
        <taxon>Romanomermis</taxon>
    </lineage>
</organism>
<dbReference type="AlphaFoldDB" id="A0A915JF13"/>